<dbReference type="InterPro" id="IPR005200">
    <property type="entry name" value="Endo-beta-glucanase"/>
</dbReference>
<dbReference type="PANTHER" id="PTHR31983:SF0">
    <property type="entry name" value="GLUCAN ENDO-1,3-BETA-D-GLUCOSIDASE 2"/>
    <property type="match status" value="1"/>
</dbReference>
<dbReference type="GO" id="GO:0000272">
    <property type="term" value="P:polysaccharide catabolic process"/>
    <property type="evidence" value="ECO:0007669"/>
    <property type="project" value="UniProtKB-KW"/>
</dbReference>
<evidence type="ECO:0000256" key="5">
    <source>
        <dbReference type="ARBA" id="ARBA00023277"/>
    </source>
</evidence>
<evidence type="ECO:0000256" key="2">
    <source>
        <dbReference type="ARBA" id="ARBA00010730"/>
    </source>
</evidence>
<feature type="domain" description="Glycosyl hydrolase family 81 C-terminal" evidence="9">
    <location>
        <begin position="369"/>
        <end position="683"/>
    </location>
</feature>
<dbReference type="EMBL" id="CP042912">
    <property type="protein sequence ID" value="QEG22525.1"/>
    <property type="molecule type" value="Genomic_DNA"/>
</dbReference>
<proteinExistence type="inferred from homology"/>
<accession>A0A5B9PBE7</accession>
<evidence type="ECO:0000313" key="10">
    <source>
        <dbReference type="EMBL" id="QEG22525.1"/>
    </source>
</evidence>
<keyword evidence="5" id="KW-0119">Carbohydrate metabolism</keyword>
<evidence type="ECO:0000256" key="8">
    <source>
        <dbReference type="ARBA" id="ARBA00023326"/>
    </source>
</evidence>
<evidence type="ECO:0000256" key="1">
    <source>
        <dbReference type="ARBA" id="ARBA00000382"/>
    </source>
</evidence>
<dbReference type="GO" id="GO:0071555">
    <property type="term" value="P:cell wall organization"/>
    <property type="evidence" value="ECO:0007669"/>
    <property type="project" value="UniProtKB-KW"/>
</dbReference>
<dbReference type="KEGG" id="mff:MFFC18_24060"/>
<reference evidence="10 11" key="1">
    <citation type="submission" date="2019-08" db="EMBL/GenBank/DDBJ databases">
        <title>Deep-cultivation of Planctomycetes and their phenomic and genomic characterization uncovers novel biology.</title>
        <authorList>
            <person name="Wiegand S."/>
            <person name="Jogler M."/>
            <person name="Boedeker C."/>
            <person name="Pinto D."/>
            <person name="Vollmers J."/>
            <person name="Rivas-Marin E."/>
            <person name="Kohn T."/>
            <person name="Peeters S.H."/>
            <person name="Heuer A."/>
            <person name="Rast P."/>
            <person name="Oberbeckmann S."/>
            <person name="Bunk B."/>
            <person name="Jeske O."/>
            <person name="Meyerdierks A."/>
            <person name="Storesund J.E."/>
            <person name="Kallscheuer N."/>
            <person name="Luecker S."/>
            <person name="Lage O.M."/>
            <person name="Pohl T."/>
            <person name="Merkel B.J."/>
            <person name="Hornburger P."/>
            <person name="Mueller R.-W."/>
            <person name="Bruemmer F."/>
            <person name="Labrenz M."/>
            <person name="Spormann A.M."/>
            <person name="Op den Camp H."/>
            <person name="Overmann J."/>
            <person name="Amann R."/>
            <person name="Jetten M.S.M."/>
            <person name="Mascher T."/>
            <person name="Medema M.H."/>
            <person name="Devos D.P."/>
            <person name="Kaster A.-K."/>
            <person name="Ovreas L."/>
            <person name="Rohde M."/>
            <person name="Galperin M.Y."/>
            <person name="Jogler C."/>
        </authorList>
    </citation>
    <scope>NUCLEOTIDE SEQUENCE [LARGE SCALE GENOMIC DNA]</scope>
    <source>
        <strain evidence="10 11">FC18</strain>
    </source>
</reference>
<dbReference type="EC" id="3.2.1.39" evidence="3"/>
<evidence type="ECO:0000259" key="9">
    <source>
        <dbReference type="Pfam" id="PF17652"/>
    </source>
</evidence>
<dbReference type="OrthoDB" id="5480482at2"/>
<dbReference type="PANTHER" id="PTHR31983">
    <property type="entry name" value="ENDO-1,3(4)-BETA-GLUCANASE 1"/>
    <property type="match status" value="1"/>
</dbReference>
<dbReference type="STRING" id="980251.GCA_001642875_04789"/>
<dbReference type="RefSeq" id="WP_075086461.1">
    <property type="nucleotide sequence ID" value="NZ_CP042912.1"/>
</dbReference>
<dbReference type="GO" id="GO:0042973">
    <property type="term" value="F:glucan endo-1,3-beta-D-glucosidase activity"/>
    <property type="evidence" value="ECO:0007669"/>
    <property type="project" value="UniProtKB-EC"/>
</dbReference>
<evidence type="ECO:0000256" key="6">
    <source>
        <dbReference type="ARBA" id="ARBA00023295"/>
    </source>
</evidence>
<keyword evidence="7" id="KW-0961">Cell wall biogenesis/degradation</keyword>
<comment type="catalytic activity">
    <reaction evidence="1">
        <text>Hydrolysis of (1-&gt;3)-beta-D-glucosidic linkages in (1-&gt;3)-beta-D-glucans.</text>
        <dbReference type="EC" id="3.2.1.39"/>
    </reaction>
</comment>
<dbReference type="PROSITE" id="PS52008">
    <property type="entry name" value="GH81"/>
    <property type="match status" value="1"/>
</dbReference>
<keyword evidence="11" id="KW-1185">Reference proteome</keyword>
<keyword evidence="4 10" id="KW-0378">Hydrolase</keyword>
<keyword evidence="8" id="KW-0624">Polysaccharide degradation</keyword>
<dbReference type="Proteomes" id="UP000322214">
    <property type="component" value="Chromosome"/>
</dbReference>
<sequence>MDSKLSFLRFRTKVLFALTVVALTFSGTSILPTTTLAQTTLGPGSFTTVRPEACKPLQQQIFKDESLDGPTPTNQWWSSLVWERFSHNLFAHPMGMVACEDGLSISYPGAAIVAAESAIMGEGVSPNGDIVIGIAGATFDDARLQKASGWFITTRFSSPNADLKTSFGHGSPFVYGSGVSGKVRLKFAVKPEVWHGGEESATVGVTVRGNHYGLFGPRGSHWSIENDSTMVLDSTKDYFSIALLPDRDTKTLEQFRSCAHNHVTESSFDFRFEDGYLVTELSLRTDPKEPAKSDDTLTALYPHQWKYSSDELTGQSYKSVRGEMKLRAGTSFSTRVPIQGTLPLLPPQGIPDRKRMLDYLDAELAKPTLEFKDTYWEGKHLGKLASLSGICESLGESERQEKLIAELKRRLENWFVASEGETATLFYYDENWGTLIGSRPSYGSDVELNDHHFHYGYFIRAAAEIARVDQAWGRKWAPMVKLLIEDIAAPSATERFPQLRGFDLYAGHSWASGHARFGDGNNQESSSESLNAWYGMMLWGEAMGDDRTRDLGAFLFNTERTAVEEYWLDVSGSNFPKAFPHTAIGMVWGGKGAFATWFSGDVDKIHGINWLPFTPASVYLGRFPDYVKQNYDSVARDRKNGSDLNKGWGDLLVMFGALYDPEPAAMFINANPDCHLEGGNSHAFMYHWIHTLNEIGTNDASVTADYLFANVFVRNGRRTYVIYNFHDRPLEVTFSDGTKLTSSRCGMVVK</sequence>
<gene>
    <name evidence="10" type="ORF">MFFC18_24060</name>
</gene>
<evidence type="ECO:0000256" key="7">
    <source>
        <dbReference type="ARBA" id="ARBA00023316"/>
    </source>
</evidence>
<keyword evidence="6" id="KW-0326">Glycosidase</keyword>
<dbReference type="InterPro" id="IPR040720">
    <property type="entry name" value="GH81_C"/>
</dbReference>
<evidence type="ECO:0000313" key="11">
    <source>
        <dbReference type="Proteomes" id="UP000322214"/>
    </source>
</evidence>
<dbReference type="Pfam" id="PF17652">
    <property type="entry name" value="Glyco_hydro81C"/>
    <property type="match status" value="1"/>
</dbReference>
<evidence type="ECO:0000256" key="4">
    <source>
        <dbReference type="ARBA" id="ARBA00022801"/>
    </source>
</evidence>
<comment type="similarity">
    <text evidence="2">Belongs to the glycosyl hydrolase 81 family.</text>
</comment>
<dbReference type="GO" id="GO:0052861">
    <property type="term" value="F:endo-1,3(4)-beta-glucanase activity"/>
    <property type="evidence" value="ECO:0007669"/>
    <property type="project" value="InterPro"/>
</dbReference>
<dbReference type="Gene3D" id="2.70.98.30">
    <property type="entry name" value="Golgi alpha-mannosidase II, domain 4"/>
    <property type="match status" value="1"/>
</dbReference>
<evidence type="ECO:0000256" key="3">
    <source>
        <dbReference type="ARBA" id="ARBA00012780"/>
    </source>
</evidence>
<dbReference type="AlphaFoldDB" id="A0A5B9PBE7"/>
<name>A0A5B9PBE7_9BACT</name>
<protein>
    <recommendedName>
        <fullName evidence="3">glucan endo-1,3-beta-D-glucosidase</fullName>
        <ecNumber evidence="3">3.2.1.39</ecNumber>
    </recommendedName>
</protein>
<organism evidence="10 11">
    <name type="scientific">Mariniblastus fucicola</name>
    <dbReference type="NCBI Taxonomy" id="980251"/>
    <lineage>
        <taxon>Bacteria</taxon>
        <taxon>Pseudomonadati</taxon>
        <taxon>Planctomycetota</taxon>
        <taxon>Planctomycetia</taxon>
        <taxon>Pirellulales</taxon>
        <taxon>Pirellulaceae</taxon>
        <taxon>Mariniblastus</taxon>
    </lineage>
</organism>